<evidence type="ECO:0000313" key="4">
    <source>
        <dbReference type="Proteomes" id="UP000008810"/>
    </source>
</evidence>
<organism evidence="2">
    <name type="scientific">Brachypodium distachyon</name>
    <name type="common">Purple false brome</name>
    <name type="synonym">Trachynia distachya</name>
    <dbReference type="NCBI Taxonomy" id="15368"/>
    <lineage>
        <taxon>Eukaryota</taxon>
        <taxon>Viridiplantae</taxon>
        <taxon>Streptophyta</taxon>
        <taxon>Embryophyta</taxon>
        <taxon>Tracheophyta</taxon>
        <taxon>Spermatophyta</taxon>
        <taxon>Magnoliopsida</taxon>
        <taxon>Liliopsida</taxon>
        <taxon>Poales</taxon>
        <taxon>Poaceae</taxon>
        <taxon>BOP clade</taxon>
        <taxon>Pooideae</taxon>
        <taxon>Stipodae</taxon>
        <taxon>Brachypodieae</taxon>
        <taxon>Brachypodium</taxon>
    </lineage>
</organism>
<dbReference type="EnsemblPlants" id="PNT70508">
    <property type="protein sequence ID" value="PNT70508"/>
    <property type="gene ID" value="BRADI_2g13163v3"/>
</dbReference>
<gene>
    <name evidence="2" type="ORF">BRADI_2g13163v3</name>
</gene>
<reference evidence="3" key="3">
    <citation type="submission" date="2018-08" db="UniProtKB">
        <authorList>
            <consortium name="EnsemblPlants"/>
        </authorList>
    </citation>
    <scope>IDENTIFICATION</scope>
    <source>
        <strain evidence="3">cv. Bd21</strain>
    </source>
</reference>
<dbReference type="Proteomes" id="UP000008810">
    <property type="component" value="Chromosome 2"/>
</dbReference>
<dbReference type="AlphaFoldDB" id="A0A2K2D896"/>
<feature type="non-terminal residue" evidence="2">
    <location>
        <position position="120"/>
    </location>
</feature>
<reference evidence="2 3" key="1">
    <citation type="journal article" date="2010" name="Nature">
        <title>Genome sequencing and analysis of the model grass Brachypodium distachyon.</title>
        <authorList>
            <consortium name="International Brachypodium Initiative"/>
        </authorList>
    </citation>
    <scope>NUCLEOTIDE SEQUENCE [LARGE SCALE GENOMIC DNA]</scope>
    <source>
        <strain evidence="2 3">Bd21</strain>
    </source>
</reference>
<evidence type="ECO:0000313" key="3">
    <source>
        <dbReference type="EnsemblPlants" id="PNT70508"/>
    </source>
</evidence>
<dbReference type="EMBL" id="CM000881">
    <property type="protein sequence ID" value="PNT70508.1"/>
    <property type="molecule type" value="Genomic_DNA"/>
</dbReference>
<dbReference type="InParanoid" id="A0A2K2D896"/>
<keyword evidence="4" id="KW-1185">Reference proteome</keyword>
<sequence length="120" mass="12806">MLWQVSRKGWGTLLPPSPLGGPCRVALGRSPQAPRQGEGCSALINLSLWRVWEFRNACIFEGATPVVARLVEDILAEVDLWCAAGARPLMATSLSTRGSPGSSGGGAFGSGVWEEEERPR</sequence>
<dbReference type="Gramene" id="PNT70508">
    <property type="protein sequence ID" value="PNT70508"/>
    <property type="gene ID" value="BRADI_2g13163v3"/>
</dbReference>
<protein>
    <submittedName>
        <fullName evidence="2 3">Uncharacterized protein</fullName>
    </submittedName>
</protein>
<feature type="region of interest" description="Disordered" evidence="1">
    <location>
        <begin position="93"/>
        <end position="120"/>
    </location>
</feature>
<evidence type="ECO:0000256" key="1">
    <source>
        <dbReference type="SAM" id="MobiDB-lite"/>
    </source>
</evidence>
<dbReference type="OrthoDB" id="691180at2759"/>
<name>A0A2K2D896_BRADI</name>
<proteinExistence type="predicted"/>
<reference evidence="2" key="2">
    <citation type="submission" date="2017-06" db="EMBL/GenBank/DDBJ databases">
        <title>WGS assembly of Brachypodium distachyon.</title>
        <authorList>
            <consortium name="The International Brachypodium Initiative"/>
            <person name="Lucas S."/>
            <person name="Harmon-Smith M."/>
            <person name="Lail K."/>
            <person name="Tice H."/>
            <person name="Grimwood J."/>
            <person name="Bruce D."/>
            <person name="Barry K."/>
            <person name="Shu S."/>
            <person name="Lindquist E."/>
            <person name="Wang M."/>
            <person name="Pitluck S."/>
            <person name="Vogel J.P."/>
            <person name="Garvin D.F."/>
            <person name="Mockler T.C."/>
            <person name="Schmutz J."/>
            <person name="Rokhsar D."/>
            <person name="Bevan M.W."/>
        </authorList>
    </citation>
    <scope>NUCLEOTIDE SEQUENCE</scope>
    <source>
        <strain evidence="2">Bd21</strain>
    </source>
</reference>
<evidence type="ECO:0000313" key="2">
    <source>
        <dbReference type="EMBL" id="PNT70508.1"/>
    </source>
</evidence>
<accession>A0A2K2D896</accession>